<dbReference type="RefSeq" id="WP_066959511.1">
    <property type="nucleotide sequence ID" value="NZ_CP023449.1"/>
</dbReference>
<dbReference type="OrthoDB" id="7184748at2"/>
<gene>
    <name evidence="2" type="ORF">COO09_08255</name>
</gene>
<evidence type="ECO:0000313" key="3">
    <source>
        <dbReference type="Proteomes" id="UP000218934"/>
    </source>
</evidence>
<organism evidence="2 3">
    <name type="scientific">Rhizorhabdus dicambivorans</name>
    <dbReference type="NCBI Taxonomy" id="1850238"/>
    <lineage>
        <taxon>Bacteria</taxon>
        <taxon>Pseudomonadati</taxon>
        <taxon>Pseudomonadota</taxon>
        <taxon>Alphaproteobacteria</taxon>
        <taxon>Sphingomonadales</taxon>
        <taxon>Sphingomonadaceae</taxon>
        <taxon>Rhizorhabdus</taxon>
    </lineage>
</organism>
<keyword evidence="3" id="KW-1185">Reference proteome</keyword>
<dbReference type="Proteomes" id="UP000218934">
    <property type="component" value="Unassembled WGS sequence"/>
</dbReference>
<keyword evidence="1" id="KW-0732">Signal</keyword>
<proteinExistence type="predicted"/>
<comment type="caution">
    <text evidence="2">The sequence shown here is derived from an EMBL/GenBank/DDBJ whole genome shotgun (WGS) entry which is preliminary data.</text>
</comment>
<dbReference type="AlphaFoldDB" id="A0A2A4FVK6"/>
<dbReference type="EMBL" id="NWUF01000006">
    <property type="protein sequence ID" value="PCE42816.1"/>
    <property type="molecule type" value="Genomic_DNA"/>
</dbReference>
<accession>A0A2A4FVK6</accession>
<protein>
    <submittedName>
        <fullName evidence="2">Uncharacterized protein</fullName>
    </submittedName>
</protein>
<feature type="chain" id="PRO_5013127934" evidence="1">
    <location>
        <begin position="40"/>
        <end position="227"/>
    </location>
</feature>
<evidence type="ECO:0000313" key="2">
    <source>
        <dbReference type="EMBL" id="PCE42816.1"/>
    </source>
</evidence>
<name>A0A2A4FVK6_9SPHN</name>
<dbReference type="KEGG" id="rdi:CMV14_04120"/>
<reference evidence="2 3" key="1">
    <citation type="submission" date="2017-09" db="EMBL/GenBank/DDBJ databases">
        <title>The Catabolism of 3,6-Dichlorosalicylic acid is Initiated by the Cytochrome P450 Monooxygenase DsmABC in Rhizorhabdus dicambivorans Ndbn-20.</title>
        <authorList>
            <person name="Na L."/>
        </authorList>
    </citation>
    <scope>NUCLEOTIDE SEQUENCE [LARGE SCALE GENOMIC DNA]</scope>
    <source>
        <strain evidence="2 3">Ndbn-20m</strain>
    </source>
</reference>
<evidence type="ECO:0000256" key="1">
    <source>
        <dbReference type="SAM" id="SignalP"/>
    </source>
</evidence>
<sequence>MNAITDPMRKAGWTVRSRIRATIMSAGLAAILGATTAPAADLPERLRAMTPEAFGATATLKHDPGARRTILSTEAGHVPSRVSPIRHLLSDNHLRAVIDWRTGAVRYEVHQRILYWGAHARDRRGYAAASYEAPDGLRVGGLIEARDGESFCPNEDNLGPCAHTRHIVFSIGEEELRAIAARHRDGAPDPWAFRIAEPGGRHWEDAIVPAEAAGLLIALDRHRAAQG</sequence>
<feature type="signal peptide" evidence="1">
    <location>
        <begin position="1"/>
        <end position="39"/>
    </location>
</feature>